<dbReference type="SUPFAM" id="SSF47413">
    <property type="entry name" value="lambda repressor-like DNA-binding domains"/>
    <property type="match status" value="1"/>
</dbReference>
<dbReference type="OrthoDB" id="9791537at2"/>
<dbReference type="HOGENOM" id="CLU_1948033_0_0_6"/>
<name>W0HZK6_9GAMM</name>
<dbReference type="RefSeq" id="WP_038668642.1">
    <property type="nucleotide sequence ID" value="NZ_CP006569.1"/>
</dbReference>
<accession>W0HZK6</accession>
<evidence type="ECO:0000313" key="3">
    <source>
        <dbReference type="Proteomes" id="UP000019028"/>
    </source>
</evidence>
<dbReference type="Pfam" id="PF01381">
    <property type="entry name" value="HTH_3"/>
    <property type="match status" value="1"/>
</dbReference>
<evidence type="ECO:0000259" key="1">
    <source>
        <dbReference type="PROSITE" id="PS50943"/>
    </source>
</evidence>
<keyword evidence="3" id="KW-1185">Reference proteome</keyword>
<dbReference type="Gene3D" id="1.10.260.40">
    <property type="entry name" value="lambda repressor-like DNA-binding domains"/>
    <property type="match status" value="1"/>
</dbReference>
<dbReference type="AlphaFoldDB" id="W0HZK6"/>
<gene>
    <name evidence="2" type="ORF">Sant_2912</name>
</gene>
<dbReference type="PROSITE" id="PS50943">
    <property type="entry name" value="HTH_CROC1"/>
    <property type="match status" value="1"/>
</dbReference>
<dbReference type="EMBL" id="CP006569">
    <property type="protein sequence ID" value="AHF77922.1"/>
    <property type="molecule type" value="Genomic_DNA"/>
</dbReference>
<dbReference type="CDD" id="cd00093">
    <property type="entry name" value="HTH_XRE"/>
    <property type="match status" value="1"/>
</dbReference>
<dbReference type="Proteomes" id="UP000019028">
    <property type="component" value="Chromosome"/>
</dbReference>
<dbReference type="GO" id="GO:0003677">
    <property type="term" value="F:DNA binding"/>
    <property type="evidence" value="ECO:0007669"/>
    <property type="project" value="InterPro"/>
</dbReference>
<proteinExistence type="predicted"/>
<sequence length="131" mass="14664">MTKHDDLASRLIERRAQLGWSQEQLSKETGVAAAQISRYEARINKPRANVIAKLAKGLLVPFAWLANGDTSEFRIDDAPKGFIDLMLNIPDDIAEDMSRAAATYGISEDEYILKALEESIKEDLMKNKKPT</sequence>
<evidence type="ECO:0000313" key="2">
    <source>
        <dbReference type="EMBL" id="AHF77922.1"/>
    </source>
</evidence>
<dbReference type="InterPro" id="IPR001387">
    <property type="entry name" value="Cro/C1-type_HTH"/>
</dbReference>
<protein>
    <submittedName>
        <fullName evidence="2">Putative phage repressor CI</fullName>
    </submittedName>
</protein>
<organism evidence="2 3">
    <name type="scientific">Sodalis praecaptivus</name>
    <dbReference type="NCBI Taxonomy" id="1239307"/>
    <lineage>
        <taxon>Bacteria</taxon>
        <taxon>Pseudomonadati</taxon>
        <taxon>Pseudomonadota</taxon>
        <taxon>Gammaproteobacteria</taxon>
        <taxon>Enterobacterales</taxon>
        <taxon>Bruguierivoracaceae</taxon>
        <taxon>Sodalis</taxon>
    </lineage>
</organism>
<reference evidence="2 3" key="1">
    <citation type="journal article" date="2014" name="Genome Biol. Evol.">
        <title>Genome degeneration and adaptation in a nascent stage of symbiosis.</title>
        <authorList>
            <person name="Oakeson K.F."/>
            <person name="Gil R."/>
            <person name="Clayton A.L."/>
            <person name="Dunn D.M."/>
            <person name="von Niederhausern A.C."/>
            <person name="Hamil C."/>
            <person name="Aoyagi A."/>
            <person name="Duval B."/>
            <person name="Baca A."/>
            <person name="Silva F.J."/>
            <person name="Vallier A."/>
            <person name="Jackson D.G."/>
            <person name="Latorre A."/>
            <person name="Weiss R.B."/>
            <person name="Heddi A."/>
            <person name="Moya A."/>
            <person name="Dale C."/>
        </authorList>
    </citation>
    <scope>NUCLEOTIDE SEQUENCE [LARGE SCALE GENOMIC DNA]</scope>
    <source>
        <strain evidence="2 3">HS1</strain>
    </source>
</reference>
<feature type="domain" description="HTH cro/C1-type" evidence="1">
    <location>
        <begin position="11"/>
        <end position="65"/>
    </location>
</feature>
<dbReference type="KEGG" id="sod:Sant_2912"/>
<dbReference type="SMART" id="SM00530">
    <property type="entry name" value="HTH_XRE"/>
    <property type="match status" value="1"/>
</dbReference>
<dbReference type="InterPro" id="IPR010982">
    <property type="entry name" value="Lambda_DNA-bd_dom_sf"/>
</dbReference>